<evidence type="ECO:0000313" key="1">
    <source>
        <dbReference type="EMBL" id="AAZ47536.1"/>
    </source>
</evidence>
<sequence length="270" mass="29418">MNKLESELKRLYLLPGQEWPSPASDTDKPVIKLISTEGLVRCLVVSVENGGNWEHVAALYQGVQEDLDLPAPAISVSSEAGYQIWFSLSEPVPMQLARDFMAGLCRKYLAEIKADKLKLRPGTEGELSFVPLVPARLEKTERWSAYIDPSMGSMFVEETWLEMPPSLDKQAGMLARQESIKAQDFQRALGALPPLADLKVTDLEHGSQAANADPYPSRQSGKEAALNVGSGFANPKSFLLAVMNDPSASTDQRIAAAVALLPFFEKGAGE</sequence>
<dbReference type="eggNOG" id="COG4951">
    <property type="taxonomic scope" value="Bacteria"/>
</dbReference>
<dbReference type="STRING" id="159087.Daro_2806"/>
<dbReference type="EMBL" id="CP000089">
    <property type="protein sequence ID" value="AAZ47536.1"/>
    <property type="molecule type" value="Genomic_DNA"/>
</dbReference>
<dbReference type="KEGG" id="dar:Daro_2806"/>
<name>Q47C95_DECAR</name>
<dbReference type="OrthoDB" id="8756642at2"/>
<dbReference type="AlphaFoldDB" id="Q47C95"/>
<organism evidence="1">
    <name type="scientific">Dechloromonas aromatica (strain RCB)</name>
    <dbReference type="NCBI Taxonomy" id="159087"/>
    <lineage>
        <taxon>Bacteria</taxon>
        <taxon>Pseudomonadati</taxon>
        <taxon>Pseudomonadota</taxon>
        <taxon>Betaproteobacteria</taxon>
        <taxon>Rhodocyclales</taxon>
        <taxon>Azonexaceae</taxon>
        <taxon>Dechloromonas</taxon>
    </lineage>
</organism>
<reference evidence="1" key="1">
    <citation type="submission" date="2005-08" db="EMBL/GenBank/DDBJ databases">
        <title>Complete sequence of Dechloromonas aromatica RCB.</title>
        <authorList>
            <person name="Salinero K.K."/>
            <person name="Copeland A."/>
            <person name="Lucas S."/>
            <person name="Lapidus A."/>
            <person name="Barry K."/>
            <person name="Detter J.C."/>
            <person name="Glavina T."/>
            <person name="Hammon N."/>
            <person name="Israni S."/>
            <person name="Pitluck S."/>
            <person name="Di Bartolo G."/>
            <person name="Trong S."/>
            <person name="Schmutz J."/>
            <person name="Larimer F."/>
            <person name="Land M."/>
            <person name="Ivanova N."/>
            <person name="Richardson P."/>
        </authorList>
    </citation>
    <scope>NUCLEOTIDE SEQUENCE</scope>
    <source>
        <strain evidence="1">RCB</strain>
    </source>
</reference>
<gene>
    <name evidence="1" type="ordered locus">Daro_2806</name>
</gene>
<dbReference type="HOGENOM" id="CLU_089907_0_0_4"/>
<proteinExistence type="predicted"/>
<protein>
    <submittedName>
        <fullName evidence="1">Uncharacterized protein</fullName>
    </submittedName>
</protein>
<accession>Q47C95</accession>